<organism evidence="8 9">
    <name type="scientific">Azospirillum brasilense</name>
    <dbReference type="NCBI Taxonomy" id="192"/>
    <lineage>
        <taxon>Bacteria</taxon>
        <taxon>Pseudomonadati</taxon>
        <taxon>Pseudomonadota</taxon>
        <taxon>Alphaproteobacteria</taxon>
        <taxon>Rhodospirillales</taxon>
        <taxon>Azospirillaceae</taxon>
        <taxon>Azospirillum</taxon>
    </lineage>
</organism>
<dbReference type="Proteomes" id="UP000476837">
    <property type="component" value="Unassembled WGS sequence"/>
</dbReference>
<feature type="transmembrane region" description="Helical" evidence="6">
    <location>
        <begin position="32"/>
        <end position="53"/>
    </location>
</feature>
<comment type="subcellular location">
    <subcellularLocation>
        <location evidence="1">Membrane</location>
        <topology evidence="1">Multi-pass membrane protein</topology>
    </subcellularLocation>
</comment>
<protein>
    <submittedName>
        <fullName evidence="8">DMT family transporter</fullName>
    </submittedName>
</protein>
<dbReference type="GO" id="GO:0016020">
    <property type="term" value="C:membrane"/>
    <property type="evidence" value="ECO:0007669"/>
    <property type="project" value="UniProtKB-SubCell"/>
</dbReference>
<feature type="transmembrane region" description="Helical" evidence="6">
    <location>
        <begin position="147"/>
        <end position="167"/>
    </location>
</feature>
<name>A0A6L3B3G7_AZOBR</name>
<dbReference type="AlphaFoldDB" id="A0A6L3B3G7"/>
<proteinExistence type="inferred from homology"/>
<feature type="transmembrane region" description="Helical" evidence="6">
    <location>
        <begin position="288"/>
        <end position="308"/>
    </location>
</feature>
<dbReference type="Pfam" id="PF00892">
    <property type="entry name" value="EamA"/>
    <property type="match status" value="2"/>
</dbReference>
<dbReference type="SUPFAM" id="SSF103481">
    <property type="entry name" value="Multidrug resistance efflux transporter EmrE"/>
    <property type="match status" value="2"/>
</dbReference>
<evidence type="ECO:0000256" key="1">
    <source>
        <dbReference type="ARBA" id="ARBA00004141"/>
    </source>
</evidence>
<sequence length="317" mass="31858">MSVPPAERTVLTTRTGAERLPVSAGAEWRSGIAGAALLMAASLALVLTAGALARELGARYGAAEVLFLRFLLSLPVVAPAAVAMAGRRALSVTRPGSHAVRALSGVGAALIFYAATQHLPFADLVALSYAAPLFVVLLSGPAIGERAGAASALCVALGMAGVILIAPPTRLEPWSLAMLAMAFLNAVCILATRRTAQADGPAATGLVFVLAGCLLTAPAALLTGFRMPETADLPVFLLLGFAAGAAILLNAAAFRRAPAAVLAPIDYLGIAASAAIGFLWWGESPSPAVLLGGGLIAAAGLGTLWAGARRPDRQAAG</sequence>
<evidence type="ECO:0000256" key="2">
    <source>
        <dbReference type="ARBA" id="ARBA00009853"/>
    </source>
</evidence>
<keyword evidence="3 6" id="KW-0812">Transmembrane</keyword>
<evidence type="ECO:0000313" key="9">
    <source>
        <dbReference type="Proteomes" id="UP000476837"/>
    </source>
</evidence>
<evidence type="ECO:0000259" key="7">
    <source>
        <dbReference type="Pfam" id="PF00892"/>
    </source>
</evidence>
<feature type="transmembrane region" description="Helical" evidence="6">
    <location>
        <begin position="65"/>
        <end position="86"/>
    </location>
</feature>
<evidence type="ECO:0000256" key="3">
    <source>
        <dbReference type="ARBA" id="ARBA00022692"/>
    </source>
</evidence>
<feature type="transmembrane region" description="Helical" evidence="6">
    <location>
        <begin position="233"/>
        <end position="254"/>
    </location>
</feature>
<evidence type="ECO:0000256" key="5">
    <source>
        <dbReference type="ARBA" id="ARBA00023136"/>
    </source>
</evidence>
<reference evidence="8 9" key="1">
    <citation type="submission" date="2018-07" db="EMBL/GenBank/DDBJ databases">
        <title>Genome sequence of Roseomonas fauriae ATCC 49958.</title>
        <authorList>
            <person name="Sant'Anna F.H."/>
            <person name="Baldani J.I."/>
            <person name="Zilli J.E."/>
            <person name="Reis V.M."/>
            <person name="Hartmann A."/>
            <person name="Cruz L."/>
            <person name="de Souza E.M."/>
            <person name="de Oliveira Pedrosa F."/>
            <person name="Passaglia L.M.P."/>
        </authorList>
    </citation>
    <scope>NUCLEOTIDE SEQUENCE [LARGE SCALE GENOMIC DNA]</scope>
    <source>
        <strain evidence="8 9">ATCC 49958</strain>
    </source>
</reference>
<evidence type="ECO:0000256" key="4">
    <source>
        <dbReference type="ARBA" id="ARBA00022989"/>
    </source>
</evidence>
<dbReference type="InterPro" id="IPR037185">
    <property type="entry name" value="EmrE-like"/>
</dbReference>
<evidence type="ECO:0000256" key="6">
    <source>
        <dbReference type="SAM" id="Phobius"/>
    </source>
</evidence>
<feature type="transmembrane region" description="Helical" evidence="6">
    <location>
        <begin position="261"/>
        <end position="282"/>
    </location>
</feature>
<feature type="transmembrane region" description="Helical" evidence="6">
    <location>
        <begin position="121"/>
        <end position="140"/>
    </location>
</feature>
<feature type="domain" description="EamA" evidence="7">
    <location>
        <begin position="175"/>
        <end position="299"/>
    </location>
</feature>
<feature type="transmembrane region" description="Helical" evidence="6">
    <location>
        <begin position="203"/>
        <end position="221"/>
    </location>
</feature>
<keyword evidence="4 6" id="KW-1133">Transmembrane helix</keyword>
<dbReference type="RefSeq" id="WP_149164485.1">
    <property type="nucleotide sequence ID" value="NZ_QOKV01000004.1"/>
</dbReference>
<comment type="similarity">
    <text evidence="2">Belongs to the drug/metabolite transporter (DMT) superfamily. 10 TMS drug/metabolite exporter (DME) (TC 2.A.7.3) family.</text>
</comment>
<comment type="caution">
    <text evidence="8">The sequence shown here is derived from an EMBL/GenBank/DDBJ whole genome shotgun (WGS) entry which is preliminary data.</text>
</comment>
<accession>A0A6L3B3G7</accession>
<dbReference type="PANTHER" id="PTHR22911">
    <property type="entry name" value="ACYL-MALONYL CONDENSING ENZYME-RELATED"/>
    <property type="match status" value="1"/>
</dbReference>
<dbReference type="InterPro" id="IPR000620">
    <property type="entry name" value="EamA_dom"/>
</dbReference>
<dbReference type="PANTHER" id="PTHR22911:SF6">
    <property type="entry name" value="SOLUTE CARRIER FAMILY 35 MEMBER G1"/>
    <property type="match status" value="1"/>
</dbReference>
<evidence type="ECO:0000313" key="8">
    <source>
        <dbReference type="EMBL" id="KAA0686627.1"/>
    </source>
</evidence>
<dbReference type="EMBL" id="QOKV01000004">
    <property type="protein sequence ID" value="KAA0686627.1"/>
    <property type="molecule type" value="Genomic_DNA"/>
</dbReference>
<gene>
    <name evidence="8" type="ORF">DS837_09215</name>
</gene>
<keyword evidence="5 6" id="KW-0472">Membrane</keyword>
<feature type="domain" description="EamA" evidence="7">
    <location>
        <begin position="37"/>
        <end position="165"/>
    </location>
</feature>
<feature type="transmembrane region" description="Helical" evidence="6">
    <location>
        <begin position="173"/>
        <end position="191"/>
    </location>
</feature>